<dbReference type="InterPro" id="IPR029058">
    <property type="entry name" value="AB_hydrolase_fold"/>
</dbReference>
<accession>A0ABR1S8D1</accession>
<proteinExistence type="inferred from homology"/>
<dbReference type="Gene3D" id="3.40.50.1820">
    <property type="entry name" value="alpha/beta hydrolase"/>
    <property type="match status" value="1"/>
</dbReference>
<dbReference type="Proteomes" id="UP001396898">
    <property type="component" value="Unassembled WGS sequence"/>
</dbReference>
<comment type="similarity">
    <text evidence="1">Belongs to the AB hydrolase superfamily. AB hydrolase 2 family.</text>
</comment>
<organism evidence="3 4">
    <name type="scientific">Apiospora marii</name>
    <dbReference type="NCBI Taxonomy" id="335849"/>
    <lineage>
        <taxon>Eukaryota</taxon>
        <taxon>Fungi</taxon>
        <taxon>Dikarya</taxon>
        <taxon>Ascomycota</taxon>
        <taxon>Pezizomycotina</taxon>
        <taxon>Sordariomycetes</taxon>
        <taxon>Xylariomycetidae</taxon>
        <taxon>Amphisphaeriales</taxon>
        <taxon>Apiosporaceae</taxon>
        <taxon>Apiospora</taxon>
    </lineage>
</organism>
<protein>
    <recommendedName>
        <fullName evidence="2">Phospholipase/carboxylesterase/thioesterase domain-containing protein</fullName>
    </recommendedName>
</protein>
<evidence type="ECO:0000256" key="1">
    <source>
        <dbReference type="ARBA" id="ARBA00006499"/>
    </source>
</evidence>
<dbReference type="PANTHER" id="PTHR10655:SF63">
    <property type="entry name" value="PHOSPHOLIPASE_CARBOXYLESTERASE_THIOESTERASE DOMAIN-CONTAINING PROTEIN"/>
    <property type="match status" value="1"/>
</dbReference>
<reference evidence="3 4" key="1">
    <citation type="submission" date="2023-01" db="EMBL/GenBank/DDBJ databases">
        <title>Analysis of 21 Apiospora genomes using comparative genomics revels a genus with tremendous synthesis potential of carbohydrate active enzymes and secondary metabolites.</title>
        <authorList>
            <person name="Sorensen T."/>
        </authorList>
    </citation>
    <scope>NUCLEOTIDE SEQUENCE [LARGE SCALE GENOMIC DNA]</scope>
    <source>
        <strain evidence="3 4">CBS 20057</strain>
    </source>
</reference>
<sequence length="122" mass="13940">MDLPVQVISPTTIHTHTVVLLHGRGDHTQDFMSSLYHSRDSRKQSLLESFPSFRWVFPQAQMRACAAFPGQHMTQWFDTRNTADFSEQEDLQAIGLRESVTGLRAVLEREAAVLDGRWDLLV</sequence>
<name>A0ABR1S8D1_9PEZI</name>
<gene>
    <name evidence="3" type="ORF">PG991_005138</name>
</gene>
<keyword evidence="4" id="KW-1185">Reference proteome</keyword>
<dbReference type="InterPro" id="IPR003140">
    <property type="entry name" value="PLipase/COase/thioEstase"/>
</dbReference>
<dbReference type="Pfam" id="PF02230">
    <property type="entry name" value="Abhydrolase_2"/>
    <property type="match status" value="1"/>
</dbReference>
<comment type="caution">
    <text evidence="3">The sequence shown here is derived from an EMBL/GenBank/DDBJ whole genome shotgun (WGS) entry which is preliminary data.</text>
</comment>
<dbReference type="InterPro" id="IPR050565">
    <property type="entry name" value="LYPA1-2/EST-like"/>
</dbReference>
<evidence type="ECO:0000259" key="2">
    <source>
        <dbReference type="Pfam" id="PF02230"/>
    </source>
</evidence>
<evidence type="ECO:0000313" key="3">
    <source>
        <dbReference type="EMBL" id="KAK8028082.1"/>
    </source>
</evidence>
<dbReference type="PANTHER" id="PTHR10655">
    <property type="entry name" value="LYSOPHOSPHOLIPASE-RELATED"/>
    <property type="match status" value="1"/>
</dbReference>
<feature type="domain" description="Phospholipase/carboxylesterase/thioesterase" evidence="2">
    <location>
        <begin position="6"/>
        <end position="91"/>
    </location>
</feature>
<dbReference type="EMBL" id="JAQQWI010000007">
    <property type="protein sequence ID" value="KAK8028082.1"/>
    <property type="molecule type" value="Genomic_DNA"/>
</dbReference>
<dbReference type="SUPFAM" id="SSF53474">
    <property type="entry name" value="alpha/beta-Hydrolases"/>
    <property type="match status" value="1"/>
</dbReference>
<evidence type="ECO:0000313" key="4">
    <source>
        <dbReference type="Proteomes" id="UP001396898"/>
    </source>
</evidence>